<evidence type="ECO:0000256" key="5">
    <source>
        <dbReference type="SAM" id="Coils"/>
    </source>
</evidence>
<dbReference type="InterPro" id="IPR003798">
    <property type="entry name" value="DNA_recombination_RmuC"/>
</dbReference>
<dbReference type="Proteomes" id="UP000196368">
    <property type="component" value="Unassembled WGS sequence"/>
</dbReference>
<reference evidence="8" key="1">
    <citation type="submission" date="2017-04" db="EMBL/GenBank/DDBJ databases">
        <title>Function of individual gut microbiota members based on whole genome sequencing of pure cultures obtained from chicken caecum.</title>
        <authorList>
            <person name="Medvecky M."/>
            <person name="Cejkova D."/>
            <person name="Polansky O."/>
            <person name="Karasova D."/>
            <person name="Kubasova T."/>
            <person name="Cizek A."/>
            <person name="Rychlik I."/>
        </authorList>
    </citation>
    <scope>NUCLEOTIDE SEQUENCE [LARGE SCALE GENOMIC DNA]</scope>
    <source>
        <strain evidence="8">An273</strain>
    </source>
</reference>
<dbReference type="OrthoDB" id="9765111at2"/>
<dbReference type="Pfam" id="PF02646">
    <property type="entry name" value="RmuC"/>
    <property type="match status" value="1"/>
</dbReference>
<organism evidence="7 8">
    <name type="scientific">Candidatus Avelusimicrobium gallicola</name>
    <dbReference type="NCBI Taxonomy" id="2562704"/>
    <lineage>
        <taxon>Bacteria</taxon>
        <taxon>Pseudomonadati</taxon>
        <taxon>Elusimicrobiota</taxon>
        <taxon>Elusimicrobia</taxon>
        <taxon>Elusimicrobiales</taxon>
        <taxon>Elusimicrobiaceae</taxon>
        <taxon>Candidatus Avelusimicrobium</taxon>
    </lineage>
</organism>
<keyword evidence="3 5" id="KW-0175">Coiled coil</keyword>
<dbReference type="GO" id="GO:0006310">
    <property type="term" value="P:DNA recombination"/>
    <property type="evidence" value="ECO:0007669"/>
    <property type="project" value="UniProtKB-KW"/>
</dbReference>
<evidence type="ECO:0000256" key="3">
    <source>
        <dbReference type="ARBA" id="ARBA00023054"/>
    </source>
</evidence>
<feature type="compositionally biased region" description="Basic and acidic residues" evidence="6">
    <location>
        <begin position="431"/>
        <end position="440"/>
    </location>
</feature>
<protein>
    <recommendedName>
        <fullName evidence="9">DNA recombination protein RmuC</fullName>
    </recommendedName>
</protein>
<accession>A0A1Y4DBK5</accession>
<feature type="region of interest" description="Disordered" evidence="6">
    <location>
        <begin position="420"/>
        <end position="440"/>
    </location>
</feature>
<keyword evidence="4" id="KW-0233">DNA recombination</keyword>
<evidence type="ECO:0008006" key="9">
    <source>
        <dbReference type="Google" id="ProtNLM"/>
    </source>
</evidence>
<evidence type="ECO:0000313" key="8">
    <source>
        <dbReference type="Proteomes" id="UP000196368"/>
    </source>
</evidence>
<dbReference type="EMBL" id="NFJD01000003">
    <property type="protein sequence ID" value="OUO56446.1"/>
    <property type="molecule type" value="Genomic_DNA"/>
</dbReference>
<evidence type="ECO:0000313" key="7">
    <source>
        <dbReference type="EMBL" id="OUO56446.1"/>
    </source>
</evidence>
<feature type="coiled-coil region" evidence="5">
    <location>
        <begin position="43"/>
        <end position="77"/>
    </location>
</feature>
<sequence length="440" mass="49739">MFYIICLLVGMAIGSGAAWAALAGKIKWLTAEQQRLLALEPELNRLRAENAALQVEKTRLEQEKVSLEKEKTLIEKNFKELSGTYQAQFAQLASKILDDKTKGLEAKNSEALRPLTLHLESFVKKVAEMERQNTAVQARLEKGLSDVIKSTEKIDQSALHLTNAIKGEAIVRGSWGEETLKRILDAAGMKEGLDYYQQVSEEGKRVDVQIALPADRWIVVDSKTIFNHYARYFNAQDPKEKETFLNEHVKDVKKTIKDLSSKKYYKKFQAEGDKVQPDYTLMFVYPESALLAAVEADPDILNEAWKNNIALVSATSLMSTLKMVSKLWDIDKQHEYMEDFKEDILKLLEKFNDFLVNFAKAENAVSAAADAVKIARGHIDGNRGAFLPVAQRIVDIYEVPLTKENARLLKRMNYDYTGHKSKNHPAAKEIPPADEKGLFD</sequence>
<name>A0A1Y4DBK5_9BACT</name>
<proteinExistence type="inferred from homology"/>
<dbReference type="PANTHER" id="PTHR30563">
    <property type="entry name" value="DNA RECOMBINATION PROTEIN RMUC"/>
    <property type="match status" value="1"/>
</dbReference>
<evidence type="ECO:0000256" key="6">
    <source>
        <dbReference type="SAM" id="MobiDB-lite"/>
    </source>
</evidence>
<dbReference type="RefSeq" id="WP_087288356.1">
    <property type="nucleotide sequence ID" value="NZ_NFJD01000003.1"/>
</dbReference>
<evidence type="ECO:0000256" key="2">
    <source>
        <dbReference type="ARBA" id="ARBA00009840"/>
    </source>
</evidence>
<evidence type="ECO:0000256" key="4">
    <source>
        <dbReference type="ARBA" id="ARBA00023172"/>
    </source>
</evidence>
<comment type="caution">
    <text evidence="7">The sequence shown here is derived from an EMBL/GenBank/DDBJ whole genome shotgun (WGS) entry which is preliminary data.</text>
</comment>
<gene>
    <name evidence="7" type="ORF">B5F75_04435</name>
</gene>
<comment type="function">
    <text evidence="1">Involved in DNA recombination.</text>
</comment>
<keyword evidence="8" id="KW-1185">Reference proteome</keyword>
<evidence type="ECO:0000256" key="1">
    <source>
        <dbReference type="ARBA" id="ARBA00003416"/>
    </source>
</evidence>
<dbReference type="PANTHER" id="PTHR30563:SF0">
    <property type="entry name" value="DNA RECOMBINATION PROTEIN RMUC"/>
    <property type="match status" value="1"/>
</dbReference>
<comment type="similarity">
    <text evidence="2">Belongs to the RmuC family.</text>
</comment>
<dbReference type="AlphaFoldDB" id="A0A1Y4DBK5"/>